<name>A0A0T9NVG6_9GAMM</name>
<dbReference type="Proteomes" id="UP000038204">
    <property type="component" value="Unassembled WGS sequence"/>
</dbReference>
<organism evidence="1 2">
    <name type="scientific">Yersinia similis</name>
    <dbReference type="NCBI Taxonomy" id="367190"/>
    <lineage>
        <taxon>Bacteria</taxon>
        <taxon>Pseudomonadati</taxon>
        <taxon>Pseudomonadota</taxon>
        <taxon>Gammaproteobacteria</taxon>
        <taxon>Enterobacterales</taxon>
        <taxon>Yersiniaceae</taxon>
        <taxon>Yersinia</taxon>
    </lineage>
</organism>
<evidence type="ECO:0000313" key="2">
    <source>
        <dbReference type="Proteomes" id="UP000038204"/>
    </source>
</evidence>
<proteinExistence type="predicted"/>
<dbReference type="EMBL" id="CQBK01000002">
    <property type="protein sequence ID" value="CNH30264.1"/>
    <property type="molecule type" value="Genomic_DNA"/>
</dbReference>
<dbReference type="AlphaFoldDB" id="A0A0T9NVG6"/>
<sequence>MGDTDRITFDNAKHLEGMNACLIFTLHLGAGARDYGPRLGTDKQISS</sequence>
<evidence type="ECO:0000313" key="1">
    <source>
        <dbReference type="EMBL" id="CNH30264.1"/>
    </source>
</evidence>
<protein>
    <submittedName>
        <fullName evidence="1">Uncharacterized protein</fullName>
    </submittedName>
</protein>
<accession>A0A0T9NVG6</accession>
<gene>
    <name evidence="1" type="ORF">ERS008667_00239</name>
</gene>
<reference evidence="1 2" key="1">
    <citation type="submission" date="2015-03" db="EMBL/GenBank/DDBJ databases">
        <authorList>
            <person name="Murphy D."/>
        </authorList>
    </citation>
    <scope>NUCLEOTIDE SEQUENCE [LARGE SCALE GENOMIC DNA]</scope>
    <source>
        <strain evidence="1 2">Y233</strain>
    </source>
</reference>